<evidence type="ECO:0000313" key="2">
    <source>
        <dbReference type="Proteomes" id="UP000887013"/>
    </source>
</evidence>
<dbReference type="EMBL" id="BMAW01048182">
    <property type="protein sequence ID" value="GFS64512.1"/>
    <property type="molecule type" value="Genomic_DNA"/>
</dbReference>
<name>A0A8X6MKF3_NEPPI</name>
<accession>A0A8X6MKF3</accession>
<dbReference type="OrthoDB" id="10496847at2759"/>
<comment type="caution">
    <text evidence="1">The sequence shown here is derived from an EMBL/GenBank/DDBJ whole genome shotgun (WGS) entry which is preliminary data.</text>
</comment>
<gene>
    <name evidence="1" type="primary">AVEN_224133_1</name>
    <name evidence="1" type="ORF">NPIL_278071</name>
</gene>
<dbReference type="Proteomes" id="UP000887013">
    <property type="component" value="Unassembled WGS sequence"/>
</dbReference>
<keyword evidence="2" id="KW-1185">Reference proteome</keyword>
<protein>
    <submittedName>
        <fullName evidence="1">Uncharacterized protein</fullName>
    </submittedName>
</protein>
<feature type="non-terminal residue" evidence="1">
    <location>
        <position position="1"/>
    </location>
</feature>
<organism evidence="1 2">
    <name type="scientific">Nephila pilipes</name>
    <name type="common">Giant wood spider</name>
    <name type="synonym">Nephila maculata</name>
    <dbReference type="NCBI Taxonomy" id="299642"/>
    <lineage>
        <taxon>Eukaryota</taxon>
        <taxon>Metazoa</taxon>
        <taxon>Ecdysozoa</taxon>
        <taxon>Arthropoda</taxon>
        <taxon>Chelicerata</taxon>
        <taxon>Arachnida</taxon>
        <taxon>Araneae</taxon>
        <taxon>Araneomorphae</taxon>
        <taxon>Entelegynae</taxon>
        <taxon>Araneoidea</taxon>
        <taxon>Nephilidae</taxon>
        <taxon>Nephila</taxon>
    </lineage>
</organism>
<reference evidence="1" key="1">
    <citation type="submission" date="2020-08" db="EMBL/GenBank/DDBJ databases">
        <title>Multicomponent nature underlies the extraordinary mechanical properties of spider dragline silk.</title>
        <authorList>
            <person name="Kono N."/>
            <person name="Nakamura H."/>
            <person name="Mori M."/>
            <person name="Yoshida Y."/>
            <person name="Ohtoshi R."/>
            <person name="Malay A.D."/>
            <person name="Moran D.A.P."/>
            <person name="Tomita M."/>
            <person name="Numata K."/>
            <person name="Arakawa K."/>
        </authorList>
    </citation>
    <scope>NUCLEOTIDE SEQUENCE</scope>
</reference>
<evidence type="ECO:0000313" key="1">
    <source>
        <dbReference type="EMBL" id="GFS64512.1"/>
    </source>
</evidence>
<sequence length="247" mass="28641">MLYLTYPTALSLAVTIPKVIIKPAFTFCSNGLVNRTYFCNEYPNLCMKPKNLSRYCENYPFMCGGDISNFKIVKTSVPKPLRMEKLEALRHTLLSSNYSLSKGNPWGFSISGSQMKKNFIYRRSNGLYFVCYSSNLHLDDNAEPDKWNFKSSRTETRNLINYFNIEMPAHETSSDWRHPAVIFAVHSPFIRVNPSVDPNVLKLGHDYEIIVRLEAEEHLLPHPFHTNCTDYEEIWRKNNKTGPRSQE</sequence>
<dbReference type="AlphaFoldDB" id="A0A8X6MKF3"/>
<proteinExistence type="predicted"/>